<dbReference type="SUPFAM" id="SSF53474">
    <property type="entry name" value="alpha/beta-Hydrolases"/>
    <property type="match status" value="1"/>
</dbReference>
<dbReference type="Gene3D" id="3.40.50.1820">
    <property type="entry name" value="alpha/beta hydrolase"/>
    <property type="match status" value="1"/>
</dbReference>
<sequence>MSLAPVDDKGTHLYYEDSGPIASAEVYETLVLFHGIYFNGAIFQRLVPYAREKNIRIVRPNLRDSRGSTPFSQPELDVLRSGDKDAQKEFLIQRTTEVAKFLRWFIEKEKIPKISESQGRRVGGISIANWSASGCLATSLLGFGASLPSSTREFLGDYLRSVILYGMYILLFEEVHTSKSPPDPPFAVLGLKPLTIDECYLPFIDPTLSNEEKVNRFPEWVTSYYTHSPSALSSFCIQNYDELPTREEFLEGVTSTGDSEPAPSLLRTSTEILKEVGDPEGVFRSHNPMLFINSEIRAEAFEKALFDDETTSKVFPNVEVPVVENLEASEGEGWPDCSAVVDAILGKNEPCASLGSA</sequence>
<name>A0AAD5VCF6_9APHY</name>
<dbReference type="EMBL" id="JANAWD010000005">
    <property type="protein sequence ID" value="KAJ3491938.1"/>
    <property type="molecule type" value="Genomic_DNA"/>
</dbReference>
<organism evidence="1 2">
    <name type="scientific">Meripilus lineatus</name>
    <dbReference type="NCBI Taxonomy" id="2056292"/>
    <lineage>
        <taxon>Eukaryota</taxon>
        <taxon>Fungi</taxon>
        <taxon>Dikarya</taxon>
        <taxon>Basidiomycota</taxon>
        <taxon>Agaricomycotina</taxon>
        <taxon>Agaricomycetes</taxon>
        <taxon>Polyporales</taxon>
        <taxon>Meripilaceae</taxon>
        <taxon>Meripilus</taxon>
    </lineage>
</organism>
<dbReference type="Proteomes" id="UP001212997">
    <property type="component" value="Unassembled WGS sequence"/>
</dbReference>
<dbReference type="InterPro" id="IPR029058">
    <property type="entry name" value="AB_hydrolase_fold"/>
</dbReference>
<evidence type="ECO:0000313" key="2">
    <source>
        <dbReference type="Proteomes" id="UP001212997"/>
    </source>
</evidence>
<dbReference type="AlphaFoldDB" id="A0AAD5VCF6"/>
<gene>
    <name evidence="1" type="ORF">NLI96_g352</name>
</gene>
<accession>A0AAD5VCF6</accession>
<reference evidence="1" key="1">
    <citation type="submission" date="2022-07" db="EMBL/GenBank/DDBJ databases">
        <title>Genome Sequence of Physisporinus lineatus.</title>
        <authorList>
            <person name="Buettner E."/>
        </authorList>
    </citation>
    <scope>NUCLEOTIDE SEQUENCE</scope>
    <source>
        <strain evidence="1">VT162</strain>
    </source>
</reference>
<proteinExistence type="predicted"/>
<evidence type="ECO:0008006" key="3">
    <source>
        <dbReference type="Google" id="ProtNLM"/>
    </source>
</evidence>
<evidence type="ECO:0000313" key="1">
    <source>
        <dbReference type="EMBL" id="KAJ3491938.1"/>
    </source>
</evidence>
<keyword evidence="2" id="KW-1185">Reference proteome</keyword>
<comment type="caution">
    <text evidence="1">The sequence shown here is derived from an EMBL/GenBank/DDBJ whole genome shotgun (WGS) entry which is preliminary data.</text>
</comment>
<protein>
    <recommendedName>
        <fullName evidence="3">AB hydrolase-1 domain-containing protein</fullName>
    </recommendedName>
</protein>